<dbReference type="PROSITE" id="PS51257">
    <property type="entry name" value="PROKAR_LIPOPROTEIN"/>
    <property type="match status" value="1"/>
</dbReference>
<feature type="chain" id="PRO_5017244029" description="Lipoprotein" evidence="1">
    <location>
        <begin position="24"/>
        <end position="102"/>
    </location>
</feature>
<proteinExistence type="predicted"/>
<protein>
    <recommendedName>
        <fullName evidence="4">Lipoprotein</fullName>
    </recommendedName>
</protein>
<dbReference type="Proteomes" id="UP000266089">
    <property type="component" value="Unassembled WGS sequence"/>
</dbReference>
<evidence type="ECO:0000313" key="3">
    <source>
        <dbReference type="Proteomes" id="UP000266089"/>
    </source>
</evidence>
<comment type="caution">
    <text evidence="2">The sequence shown here is derived from an EMBL/GenBank/DDBJ whole genome shotgun (WGS) entry which is preliminary data.</text>
</comment>
<evidence type="ECO:0008006" key="4">
    <source>
        <dbReference type="Google" id="ProtNLM"/>
    </source>
</evidence>
<accession>A0A399DYG0</accession>
<dbReference type="OrthoDB" id="27331at2"/>
<evidence type="ECO:0000256" key="1">
    <source>
        <dbReference type="SAM" id="SignalP"/>
    </source>
</evidence>
<dbReference type="EMBL" id="QWKX01000080">
    <property type="protein sequence ID" value="RIH75080.1"/>
    <property type="molecule type" value="Genomic_DNA"/>
</dbReference>
<dbReference type="AlphaFoldDB" id="A0A399DYG0"/>
<sequence length="102" mass="11254">MRTTGVYALLTLTALLCACAPNALRPATFNLTVDNSRCQGTYRTVYVYRNNVILGQVQGEPRTFLSLPAGSADFKATPVLGNSPALFKTIRLEKDEVWRLCE</sequence>
<dbReference type="RefSeq" id="WP_131455712.1">
    <property type="nucleotide sequence ID" value="NZ_JBHSXZ010000055.1"/>
</dbReference>
<evidence type="ECO:0000313" key="2">
    <source>
        <dbReference type="EMBL" id="RIH75080.1"/>
    </source>
</evidence>
<gene>
    <name evidence="2" type="ORF">Mcate_02399</name>
</gene>
<keyword evidence="1" id="KW-0732">Signal</keyword>
<reference evidence="2 3" key="1">
    <citation type="submission" date="2018-08" db="EMBL/GenBank/DDBJ databases">
        <title>Meiothermus cateniformans JCM 15151 genome sequencing project.</title>
        <authorList>
            <person name="Da Costa M.S."/>
            <person name="Albuquerque L."/>
            <person name="Raposo P."/>
            <person name="Froufe H.J.C."/>
            <person name="Barroso C.S."/>
            <person name="Egas C."/>
        </authorList>
    </citation>
    <scope>NUCLEOTIDE SEQUENCE [LARGE SCALE GENOMIC DNA]</scope>
    <source>
        <strain evidence="2 3">JCM 15151</strain>
    </source>
</reference>
<organism evidence="2 3">
    <name type="scientific">Meiothermus taiwanensis</name>
    <dbReference type="NCBI Taxonomy" id="172827"/>
    <lineage>
        <taxon>Bacteria</taxon>
        <taxon>Thermotogati</taxon>
        <taxon>Deinococcota</taxon>
        <taxon>Deinococci</taxon>
        <taxon>Thermales</taxon>
        <taxon>Thermaceae</taxon>
        <taxon>Meiothermus</taxon>
    </lineage>
</organism>
<feature type="signal peptide" evidence="1">
    <location>
        <begin position="1"/>
        <end position="23"/>
    </location>
</feature>
<name>A0A399DYG0_9DEIN</name>